<evidence type="ECO:0000256" key="2">
    <source>
        <dbReference type="SAM" id="MobiDB-lite"/>
    </source>
</evidence>
<dbReference type="GO" id="GO:0003676">
    <property type="term" value="F:nucleic acid binding"/>
    <property type="evidence" value="ECO:0007669"/>
    <property type="project" value="InterPro"/>
</dbReference>
<proteinExistence type="predicted"/>
<dbReference type="InterPro" id="IPR001878">
    <property type="entry name" value="Znf_CCHC"/>
</dbReference>
<dbReference type="Proteomes" id="UP001367676">
    <property type="component" value="Unassembled WGS sequence"/>
</dbReference>
<dbReference type="PROSITE" id="PS50158">
    <property type="entry name" value="ZF_CCHC"/>
    <property type="match status" value="1"/>
</dbReference>
<sequence>MVYEIFTRKRSPAPSSSEPPRKYQSRAPGKGDGDSSHGHWAYESASRRTYYPPKEDYRSERSCAKDEYERRQSTLNASRINSSLETPGRADEEDLEPPGTESTTLQYTLTPRVSFLTWKDRLYQELEELNCLFTIEPSHKRKANITMEDELKYRSLAQAIISMRLDDAHQALVANFDDPLKVMKVLADYREPDLRHLEKRAQQRLNSMVYREAVPVHEFVSAFEAVLGEVEKYSGERISDHMMKQHLLSAIIGDFPNILVGSRAPSNEVRYDDLKKLLFEAVERRTAAKKAELERRRVVSGNALANERRAAGANVANKTVEASNKHPAARNVDVKGQCGAGKVDQQRTASTNAVVFQGSESRIATSEVAEINEGRAISTNAANKNAEASERCPIGLNANANANANAKANEQRPVGTEGVSKKELCPVVLLTKLDGQRSAVKNTGANQPSVAGTNIAGKSVDTNERRTIGTTVASQNPIEMERRVVSKYVIDKRPHAVKDVKANEQRTCGASANSKVDERRSVSINAVNRLAEVNDPRPVSTNADIGEQRTTSQNTEASQWHATSSNVAGKSAGANVSHKNANAAERRVAHKTGASNERYAADAVKSTVLYERRATVAKTELDEQIEEDKRIQELIEINPRLASKEISCTKCGAYGHVVGDCKRKDNRRKCYSCLKFVDHVASTCPERGDYSVLTKILQDRMNVKFVQESRDSKSLLPMKPPPSPPPFMHSRLFEDKPSFSVPPEIPKDVDEKMEEVEEEDDLPLVDGLRQVYHIRRRITTKKLKTGRVARKDLIFTDSDFYTDVEYREMFIEEDEEEPGDIILETIKVMTTNQN</sequence>
<organism evidence="4 5">
    <name type="scientific">Parthenolecanium corni</name>
    <dbReference type="NCBI Taxonomy" id="536013"/>
    <lineage>
        <taxon>Eukaryota</taxon>
        <taxon>Metazoa</taxon>
        <taxon>Ecdysozoa</taxon>
        <taxon>Arthropoda</taxon>
        <taxon>Hexapoda</taxon>
        <taxon>Insecta</taxon>
        <taxon>Pterygota</taxon>
        <taxon>Neoptera</taxon>
        <taxon>Paraneoptera</taxon>
        <taxon>Hemiptera</taxon>
        <taxon>Sternorrhyncha</taxon>
        <taxon>Coccoidea</taxon>
        <taxon>Coccidae</taxon>
        <taxon>Parthenolecanium</taxon>
    </lineage>
</organism>
<evidence type="ECO:0000259" key="3">
    <source>
        <dbReference type="PROSITE" id="PS50158"/>
    </source>
</evidence>
<feature type="compositionally biased region" description="Polar residues" evidence="2">
    <location>
        <begin position="539"/>
        <end position="568"/>
    </location>
</feature>
<keyword evidence="1" id="KW-0863">Zinc-finger</keyword>
<comment type="caution">
    <text evidence="4">The sequence shown here is derived from an EMBL/GenBank/DDBJ whole genome shotgun (WGS) entry which is preliminary data.</text>
</comment>
<keyword evidence="5" id="KW-1185">Reference proteome</keyword>
<feature type="region of interest" description="Disordered" evidence="2">
    <location>
        <begin position="1"/>
        <end position="104"/>
    </location>
</feature>
<evidence type="ECO:0000256" key="1">
    <source>
        <dbReference type="PROSITE-ProRule" id="PRU00047"/>
    </source>
</evidence>
<dbReference type="SUPFAM" id="SSF57756">
    <property type="entry name" value="Retrovirus zinc finger-like domains"/>
    <property type="match status" value="1"/>
</dbReference>
<feature type="compositionally biased region" description="Basic and acidic residues" evidence="2">
    <location>
        <begin position="53"/>
        <end position="72"/>
    </location>
</feature>
<reference evidence="4 5" key="1">
    <citation type="submission" date="2024-03" db="EMBL/GenBank/DDBJ databases">
        <title>Adaptation during the transition from Ophiocordyceps entomopathogen to insect associate is accompanied by gene loss and intensified selection.</title>
        <authorList>
            <person name="Ward C.M."/>
            <person name="Onetto C.A."/>
            <person name="Borneman A.R."/>
        </authorList>
    </citation>
    <scope>NUCLEOTIDE SEQUENCE [LARGE SCALE GENOMIC DNA]</scope>
    <source>
        <strain evidence="4">AWRI1</strain>
        <tissue evidence="4">Single Adult Female</tissue>
    </source>
</reference>
<dbReference type="InterPro" id="IPR036875">
    <property type="entry name" value="Znf_CCHC_sf"/>
</dbReference>
<gene>
    <name evidence="4" type="ORF">V9T40_010560</name>
</gene>
<feature type="region of interest" description="Disordered" evidence="2">
    <location>
        <begin position="710"/>
        <end position="729"/>
    </location>
</feature>
<dbReference type="GO" id="GO:0008270">
    <property type="term" value="F:zinc ion binding"/>
    <property type="evidence" value="ECO:0007669"/>
    <property type="project" value="UniProtKB-KW"/>
</dbReference>
<keyword evidence="1" id="KW-0862">Zinc</keyword>
<name>A0AAN9T7D3_9HEMI</name>
<feature type="domain" description="CCHC-type" evidence="3">
    <location>
        <begin position="648"/>
        <end position="663"/>
    </location>
</feature>
<dbReference type="SMART" id="SM00343">
    <property type="entry name" value="ZnF_C2HC"/>
    <property type="match status" value="2"/>
</dbReference>
<dbReference type="AlphaFoldDB" id="A0AAN9T7D3"/>
<keyword evidence="1" id="KW-0479">Metal-binding</keyword>
<protein>
    <recommendedName>
        <fullName evidence="3">CCHC-type domain-containing protein</fullName>
    </recommendedName>
</protein>
<feature type="compositionally biased region" description="Pro residues" evidence="2">
    <location>
        <begin position="718"/>
        <end position="727"/>
    </location>
</feature>
<feature type="compositionally biased region" description="Polar residues" evidence="2">
    <location>
        <begin position="73"/>
        <end position="85"/>
    </location>
</feature>
<accession>A0AAN9T7D3</accession>
<dbReference type="Gene3D" id="4.10.60.10">
    <property type="entry name" value="Zinc finger, CCHC-type"/>
    <property type="match status" value="1"/>
</dbReference>
<dbReference type="EMBL" id="JBBCAQ010000037">
    <property type="protein sequence ID" value="KAK7573369.1"/>
    <property type="molecule type" value="Genomic_DNA"/>
</dbReference>
<feature type="region of interest" description="Disordered" evidence="2">
    <location>
        <begin position="536"/>
        <end position="575"/>
    </location>
</feature>
<evidence type="ECO:0000313" key="5">
    <source>
        <dbReference type="Proteomes" id="UP001367676"/>
    </source>
</evidence>
<evidence type="ECO:0000313" key="4">
    <source>
        <dbReference type="EMBL" id="KAK7573369.1"/>
    </source>
</evidence>